<dbReference type="CDD" id="cd00592">
    <property type="entry name" value="HTH_MerR-like"/>
    <property type="match status" value="1"/>
</dbReference>
<evidence type="ECO:0000313" key="7">
    <source>
        <dbReference type="Proteomes" id="UP001597233"/>
    </source>
</evidence>
<name>A0ABW4RLR7_9BACL</name>
<feature type="domain" description="HTH merR-type" evidence="5">
    <location>
        <begin position="1"/>
        <end position="69"/>
    </location>
</feature>
<evidence type="ECO:0000256" key="3">
    <source>
        <dbReference type="ARBA" id="ARBA00023125"/>
    </source>
</evidence>
<evidence type="ECO:0000256" key="4">
    <source>
        <dbReference type="ARBA" id="ARBA00023163"/>
    </source>
</evidence>
<evidence type="ECO:0000256" key="1">
    <source>
        <dbReference type="ARBA" id="ARBA00022491"/>
    </source>
</evidence>
<keyword evidence="7" id="KW-1185">Reference proteome</keyword>
<keyword evidence="2" id="KW-0805">Transcription regulation</keyword>
<dbReference type="Pfam" id="PF08241">
    <property type="entry name" value="Methyltransf_11"/>
    <property type="match status" value="1"/>
</dbReference>
<dbReference type="CDD" id="cd02440">
    <property type="entry name" value="AdoMet_MTases"/>
    <property type="match status" value="1"/>
</dbReference>
<dbReference type="EMBL" id="JBHUEH010000023">
    <property type="protein sequence ID" value="MFD1887262.1"/>
    <property type="molecule type" value="Genomic_DNA"/>
</dbReference>
<dbReference type="Pfam" id="PF13411">
    <property type="entry name" value="MerR_1"/>
    <property type="match status" value="1"/>
</dbReference>
<keyword evidence="4" id="KW-0804">Transcription</keyword>
<accession>A0ABW4RLR7</accession>
<dbReference type="PROSITE" id="PS50937">
    <property type="entry name" value="HTH_MERR_2"/>
    <property type="match status" value="1"/>
</dbReference>
<dbReference type="RefSeq" id="WP_347325245.1">
    <property type="nucleotide sequence ID" value="NZ_JBCGUH010000005.1"/>
</dbReference>
<comment type="caution">
    <text evidence="6">The sequence shown here is derived from an EMBL/GenBank/DDBJ whole genome shotgun (WGS) entry which is preliminary data.</text>
</comment>
<dbReference type="SMART" id="SM00422">
    <property type="entry name" value="HTH_MERR"/>
    <property type="match status" value="1"/>
</dbReference>
<dbReference type="InterPro" id="IPR029063">
    <property type="entry name" value="SAM-dependent_MTases_sf"/>
</dbReference>
<dbReference type="InterPro" id="IPR013216">
    <property type="entry name" value="Methyltransf_11"/>
</dbReference>
<organism evidence="6 7">
    <name type="scientific">Paenibacillus wenxiniae</name>
    <dbReference type="NCBI Taxonomy" id="1636843"/>
    <lineage>
        <taxon>Bacteria</taxon>
        <taxon>Bacillati</taxon>
        <taxon>Bacillota</taxon>
        <taxon>Bacilli</taxon>
        <taxon>Bacillales</taxon>
        <taxon>Paenibacillaceae</taxon>
        <taxon>Paenibacillus</taxon>
    </lineage>
</organism>
<dbReference type="Gene3D" id="3.40.50.150">
    <property type="entry name" value="Vaccinia Virus protein VP39"/>
    <property type="match status" value="1"/>
</dbReference>
<keyword evidence="1" id="KW-0678">Repressor</keyword>
<keyword evidence="3" id="KW-0238">DNA-binding</keyword>
<dbReference type="PANTHER" id="PTHR30204:SF69">
    <property type="entry name" value="MERR-FAMILY TRANSCRIPTIONAL REGULATOR"/>
    <property type="match status" value="1"/>
</dbReference>
<dbReference type="InterPro" id="IPR009061">
    <property type="entry name" value="DNA-bd_dom_put_sf"/>
</dbReference>
<dbReference type="InterPro" id="IPR000551">
    <property type="entry name" value="MerR-type_HTH_dom"/>
</dbReference>
<dbReference type="SUPFAM" id="SSF46955">
    <property type="entry name" value="Putative DNA-binding domain"/>
    <property type="match status" value="1"/>
</dbReference>
<evidence type="ECO:0000256" key="2">
    <source>
        <dbReference type="ARBA" id="ARBA00023015"/>
    </source>
</evidence>
<dbReference type="Gene3D" id="1.10.1660.10">
    <property type="match status" value="1"/>
</dbReference>
<proteinExistence type="predicted"/>
<sequence length="335" mass="38553">MKINELARKLGISARTIRFYEQNGLLPGVEREDNRYRVFSDEDVWRLQTIIALREAGMTVKDIREVLESESAQHTVTDRERLRYYLELQQALLAGQWLEMRRMAETTSQMLELLQKEQELPLQEFFELAQQARQLRELRQHWRDHWNFDQRASEHDQQVHTDRAAYPGYNEVLTHTATSVRAAQGERGLDLGTGTGNLAGKLLAQGAHMAGIDQSREMLKQCRSKFPALDVRVGNLLSIPYDDRSFDFVVSSFAFRYLAEPELPLALTEIRRVLKPHGRICISDIMPDEASASVSSPIIVLQNWLEQHDYMLQRTSPYAGVFTLLAVPIRPSSSR</sequence>
<dbReference type="PANTHER" id="PTHR30204">
    <property type="entry name" value="REDOX-CYCLING DRUG-SENSING TRANSCRIPTIONAL ACTIVATOR SOXR"/>
    <property type="match status" value="1"/>
</dbReference>
<evidence type="ECO:0000259" key="5">
    <source>
        <dbReference type="PROSITE" id="PS50937"/>
    </source>
</evidence>
<dbReference type="PRINTS" id="PR00040">
    <property type="entry name" value="HTHMERR"/>
</dbReference>
<dbReference type="InterPro" id="IPR047057">
    <property type="entry name" value="MerR_fam"/>
</dbReference>
<protein>
    <submittedName>
        <fullName evidence="6">MerR family transcriptional regulator</fullName>
    </submittedName>
</protein>
<dbReference type="Proteomes" id="UP001597233">
    <property type="component" value="Unassembled WGS sequence"/>
</dbReference>
<dbReference type="SUPFAM" id="SSF53335">
    <property type="entry name" value="S-adenosyl-L-methionine-dependent methyltransferases"/>
    <property type="match status" value="1"/>
</dbReference>
<evidence type="ECO:0000313" key="6">
    <source>
        <dbReference type="EMBL" id="MFD1887262.1"/>
    </source>
</evidence>
<gene>
    <name evidence="6" type="ORF">ACFSC9_17345</name>
</gene>
<reference evidence="7" key="1">
    <citation type="journal article" date="2019" name="Int. J. Syst. Evol. Microbiol.">
        <title>The Global Catalogue of Microorganisms (GCM) 10K type strain sequencing project: providing services to taxonomists for standard genome sequencing and annotation.</title>
        <authorList>
            <consortium name="The Broad Institute Genomics Platform"/>
            <consortium name="The Broad Institute Genome Sequencing Center for Infectious Disease"/>
            <person name="Wu L."/>
            <person name="Ma J."/>
        </authorList>
    </citation>
    <scope>NUCLEOTIDE SEQUENCE [LARGE SCALE GENOMIC DNA]</scope>
    <source>
        <strain evidence="7">CCUG 54950</strain>
    </source>
</reference>